<evidence type="ECO:0000259" key="2">
    <source>
        <dbReference type="Pfam" id="PF26501"/>
    </source>
</evidence>
<dbReference type="PATRIC" id="fig|1227496.3.peg.2245"/>
<evidence type="ECO:0000256" key="1">
    <source>
        <dbReference type="SAM" id="Phobius"/>
    </source>
</evidence>
<keyword evidence="1" id="KW-1133">Transmembrane helix</keyword>
<gene>
    <name evidence="5" type="ORF">C489_11093</name>
</gene>
<organism evidence="5 6">
    <name type="scientific">Natrinema versiforme JCM 10478</name>
    <dbReference type="NCBI Taxonomy" id="1227496"/>
    <lineage>
        <taxon>Archaea</taxon>
        <taxon>Methanobacteriati</taxon>
        <taxon>Methanobacteriota</taxon>
        <taxon>Stenosarchaea group</taxon>
        <taxon>Halobacteria</taxon>
        <taxon>Halobacteriales</taxon>
        <taxon>Natrialbaceae</taxon>
        <taxon>Natrinema</taxon>
    </lineage>
</organism>
<dbReference type="InterPro" id="IPR058603">
    <property type="entry name" value="DUF8167_2nd"/>
</dbReference>
<dbReference type="EMBL" id="AOID01000030">
    <property type="protein sequence ID" value="ELY67304.1"/>
    <property type="molecule type" value="Genomic_DNA"/>
</dbReference>
<accession>L9XZM1</accession>
<evidence type="ECO:0008006" key="7">
    <source>
        <dbReference type="Google" id="ProtNLM"/>
    </source>
</evidence>
<evidence type="ECO:0000259" key="3">
    <source>
        <dbReference type="Pfam" id="PF26502"/>
    </source>
</evidence>
<feature type="domain" description="DUF8167" evidence="4">
    <location>
        <begin position="214"/>
        <end position="316"/>
    </location>
</feature>
<dbReference type="InterPro" id="IPR058480">
    <property type="entry name" value="DUF8167_N"/>
</dbReference>
<dbReference type="Pfam" id="PF26502">
    <property type="entry name" value="DUF8167_2nd"/>
    <property type="match status" value="1"/>
</dbReference>
<evidence type="ECO:0000259" key="4">
    <source>
        <dbReference type="Pfam" id="PF26503"/>
    </source>
</evidence>
<evidence type="ECO:0000313" key="6">
    <source>
        <dbReference type="Proteomes" id="UP000011632"/>
    </source>
</evidence>
<reference evidence="5 6" key="1">
    <citation type="journal article" date="2014" name="PLoS Genet.">
        <title>Phylogenetically driven sequencing of extremely halophilic archaea reveals strategies for static and dynamic osmo-response.</title>
        <authorList>
            <person name="Becker E.A."/>
            <person name="Seitzer P.M."/>
            <person name="Tritt A."/>
            <person name="Larsen D."/>
            <person name="Krusor M."/>
            <person name="Yao A.I."/>
            <person name="Wu D."/>
            <person name="Madern D."/>
            <person name="Eisen J.A."/>
            <person name="Darling A.E."/>
            <person name="Facciotti M.T."/>
        </authorList>
    </citation>
    <scope>NUCLEOTIDE SEQUENCE [LARGE SCALE GENOMIC DNA]</scope>
    <source>
        <strain evidence="5 6">JCM 10478</strain>
    </source>
</reference>
<evidence type="ECO:0000313" key="5">
    <source>
        <dbReference type="EMBL" id="ELY67304.1"/>
    </source>
</evidence>
<dbReference type="STRING" id="1227496.C489_11093"/>
<dbReference type="InterPro" id="IPR058604">
    <property type="entry name" value="DUF8167_3rd"/>
</dbReference>
<keyword evidence="1" id="KW-0812">Transmembrane</keyword>
<name>L9XZM1_9EURY</name>
<comment type="caution">
    <text evidence="5">The sequence shown here is derived from an EMBL/GenBank/DDBJ whole genome shotgun (WGS) entry which is preliminary data.</text>
</comment>
<feature type="transmembrane region" description="Helical" evidence="1">
    <location>
        <begin position="12"/>
        <end position="34"/>
    </location>
</feature>
<feature type="transmembrane region" description="Helical" evidence="1">
    <location>
        <begin position="40"/>
        <end position="63"/>
    </location>
</feature>
<dbReference type="Pfam" id="PF26501">
    <property type="entry name" value="DUF8167"/>
    <property type="match status" value="1"/>
</dbReference>
<keyword evidence="6" id="KW-1185">Reference proteome</keyword>
<sequence length="436" mass="44914">MIGTTTELITGLAFGLVFGIGPAIVVGLLGAAFHHRGSTLPWPGTVAIALSLTGLNAAAAGVLETGTRSPARLAIGAAAVCLLAVYAVSQGERAAAELPIGIERPVLRRRALAAEAIDSIDATGQVTIQTTGEIRDIDGYPSLSPDLQATLEADSWRLPADLPLSALETRLETRLRTKYGLAAVSVSIDGRGRATVAAAPPSGGDSTAVPDGWRAVSVGALLPAGLAPGDDVAVHVSDDVVRGTVLSTDRSDSARPSGRTEAEPEVDLGTRFAGRTRPTAETAGGDGRVTVAVPSGRADALLAADRARIVVPAGGTDADREAISRLERADYSIRRAPVGAIEAALESGAGVNDDDLHILAATRRNEIETDTDGTAATSAETIADRETWTVDPDGEDLEDGDDAFVVGKRTTVKRALDATRDSELDSNTIAETEVRS</sequence>
<feature type="transmembrane region" description="Helical" evidence="1">
    <location>
        <begin position="70"/>
        <end position="89"/>
    </location>
</feature>
<dbReference type="Proteomes" id="UP000011632">
    <property type="component" value="Unassembled WGS sequence"/>
</dbReference>
<feature type="domain" description="DUF8167" evidence="3">
    <location>
        <begin position="126"/>
        <end position="200"/>
    </location>
</feature>
<dbReference type="AlphaFoldDB" id="L9XZM1"/>
<dbReference type="OrthoDB" id="157524at2157"/>
<keyword evidence="1" id="KW-0472">Membrane</keyword>
<feature type="domain" description="DUF8167" evidence="2">
    <location>
        <begin position="7"/>
        <end position="99"/>
    </location>
</feature>
<proteinExistence type="predicted"/>
<protein>
    <recommendedName>
        <fullName evidence="7">RCK C-terminal domain-containing protein</fullName>
    </recommendedName>
</protein>
<dbReference type="Pfam" id="PF26503">
    <property type="entry name" value="DUF8167_3rd"/>
    <property type="match status" value="1"/>
</dbReference>